<evidence type="ECO:0000256" key="2">
    <source>
        <dbReference type="HAMAP-Rule" id="MF_01477"/>
    </source>
</evidence>
<dbReference type="GO" id="GO:0017148">
    <property type="term" value="P:negative regulation of translation"/>
    <property type="evidence" value="ECO:0007669"/>
    <property type="project" value="UniProtKB-UniRule"/>
</dbReference>
<keyword evidence="4" id="KW-1185">Reference proteome</keyword>
<dbReference type="FunCoup" id="U5DNG7">
    <property type="interactions" value="328"/>
</dbReference>
<dbReference type="PANTHER" id="PTHR21043">
    <property type="entry name" value="IOJAP SUPERFAMILY ORTHOLOG"/>
    <property type="match status" value="1"/>
</dbReference>
<dbReference type="PATRIC" id="fig|582515.4.peg.1052"/>
<dbReference type="eggNOG" id="COG0799">
    <property type="taxonomic scope" value="Bacteria"/>
</dbReference>
<reference evidence="3 4" key="1">
    <citation type="submission" date="2013-05" db="EMBL/GenBank/DDBJ databases">
        <title>Draft genome sequence of Rubidibacter lacunae KORDI 51-2.</title>
        <authorList>
            <person name="Choi D.H."/>
            <person name="Noh J.H."/>
            <person name="Kwon K.-K."/>
            <person name="Lee J.-H."/>
            <person name="Ryu J.-Y."/>
        </authorList>
    </citation>
    <scope>NUCLEOTIDE SEQUENCE [LARGE SCALE GENOMIC DNA]</scope>
    <source>
        <strain evidence="3 4">KORDI 51-2</strain>
    </source>
</reference>
<dbReference type="Gene3D" id="3.30.460.10">
    <property type="entry name" value="Beta Polymerase, domain 2"/>
    <property type="match status" value="1"/>
</dbReference>
<dbReference type="GO" id="GO:0005737">
    <property type="term" value="C:cytoplasm"/>
    <property type="evidence" value="ECO:0007669"/>
    <property type="project" value="UniProtKB-SubCell"/>
</dbReference>
<evidence type="ECO:0000313" key="3">
    <source>
        <dbReference type="EMBL" id="ERN42417.1"/>
    </source>
</evidence>
<gene>
    <name evidence="2" type="primary">rsfS</name>
    <name evidence="3" type="ORF">KR51_00009440</name>
</gene>
<organism evidence="3 4">
    <name type="scientific">Rubidibacter lacunae KORDI 51-2</name>
    <dbReference type="NCBI Taxonomy" id="582515"/>
    <lineage>
        <taxon>Bacteria</taxon>
        <taxon>Bacillati</taxon>
        <taxon>Cyanobacteriota</taxon>
        <taxon>Cyanophyceae</taxon>
        <taxon>Oscillatoriophycideae</taxon>
        <taxon>Chroococcales</taxon>
        <taxon>Aphanothecaceae</taxon>
        <taxon>Rubidibacter</taxon>
    </lineage>
</organism>
<dbReference type="Proteomes" id="UP000016960">
    <property type="component" value="Unassembled WGS sequence"/>
</dbReference>
<comment type="subunit">
    <text evidence="2">Interacts with ribosomal protein uL14 (rplN).</text>
</comment>
<dbReference type="RefSeq" id="WP_022605164.1">
    <property type="nucleotide sequence ID" value="NZ_ASSJ01000021.1"/>
</dbReference>
<evidence type="ECO:0000313" key="4">
    <source>
        <dbReference type="Proteomes" id="UP000016960"/>
    </source>
</evidence>
<dbReference type="InterPro" id="IPR004394">
    <property type="entry name" value="Iojap/RsfS/C7orf30"/>
</dbReference>
<evidence type="ECO:0000256" key="1">
    <source>
        <dbReference type="ARBA" id="ARBA00010574"/>
    </source>
</evidence>
<dbReference type="SUPFAM" id="SSF81301">
    <property type="entry name" value="Nucleotidyltransferase"/>
    <property type="match status" value="1"/>
</dbReference>
<comment type="subcellular location">
    <subcellularLocation>
        <location evidence="2">Cytoplasm</location>
    </subcellularLocation>
</comment>
<dbReference type="NCBIfam" id="TIGR00090">
    <property type="entry name" value="rsfS_iojap_ybeB"/>
    <property type="match status" value="1"/>
</dbReference>
<protein>
    <recommendedName>
        <fullName evidence="2">Ribosomal silencing factor RsfS</fullName>
    </recommendedName>
</protein>
<dbReference type="GO" id="GO:0043023">
    <property type="term" value="F:ribosomal large subunit binding"/>
    <property type="evidence" value="ECO:0007669"/>
    <property type="project" value="TreeGrafter"/>
</dbReference>
<comment type="caution">
    <text evidence="3">The sequence shown here is derived from an EMBL/GenBank/DDBJ whole genome shotgun (WGS) entry which is preliminary data.</text>
</comment>
<sequence length="144" mass="16392">MRETDRFDNATALFPNVHEQTDSERLALTIARAADDRKAGDIILLYLRDVSYLADFFTVATGYSRAQVKAIADSIQERVAEDLHQQPLRVEGQSDRSWILLDYGDAIAHVMLEEEREFYNIEAFWGHADRIEFAALPDCVRTGA</sequence>
<comment type="similarity">
    <text evidence="1 2">Belongs to the Iojap/RsfS family.</text>
</comment>
<dbReference type="OrthoDB" id="9793681at2"/>
<keyword evidence="2" id="KW-0678">Repressor</keyword>
<dbReference type="InterPro" id="IPR043519">
    <property type="entry name" value="NT_sf"/>
</dbReference>
<keyword evidence="2" id="KW-0963">Cytoplasm</keyword>
<dbReference type="EMBL" id="ASSJ01000021">
    <property type="protein sequence ID" value="ERN42417.1"/>
    <property type="molecule type" value="Genomic_DNA"/>
</dbReference>
<dbReference type="GO" id="GO:0090071">
    <property type="term" value="P:negative regulation of ribosome biogenesis"/>
    <property type="evidence" value="ECO:0007669"/>
    <property type="project" value="UniProtKB-UniRule"/>
</dbReference>
<dbReference type="InParanoid" id="U5DNG7"/>
<name>U5DNG7_9CHRO</name>
<dbReference type="HAMAP" id="MF_01477">
    <property type="entry name" value="Iojap_RsfS"/>
    <property type="match status" value="1"/>
</dbReference>
<accession>U5DNG7</accession>
<comment type="function">
    <text evidence="2">Functions as a ribosomal silencing factor. Interacts with ribosomal protein uL14 (rplN), blocking formation of intersubunit bridge B8. Prevents association of the 30S and 50S ribosomal subunits and the formation of functional ribosomes, thus repressing translation.</text>
</comment>
<proteinExistence type="inferred from homology"/>
<dbReference type="PANTHER" id="PTHR21043:SF0">
    <property type="entry name" value="MITOCHONDRIAL ASSEMBLY OF RIBOSOMAL LARGE SUBUNIT PROTEIN 1"/>
    <property type="match status" value="1"/>
</dbReference>
<dbReference type="STRING" id="582515.KR51_00009440"/>
<dbReference type="AlphaFoldDB" id="U5DNG7"/>
<dbReference type="GO" id="GO:0042256">
    <property type="term" value="P:cytosolic ribosome assembly"/>
    <property type="evidence" value="ECO:0007669"/>
    <property type="project" value="UniProtKB-UniRule"/>
</dbReference>
<dbReference type="Pfam" id="PF02410">
    <property type="entry name" value="RsfS"/>
    <property type="match status" value="1"/>
</dbReference>
<keyword evidence="2" id="KW-0810">Translation regulation</keyword>